<sequence>MTDSGTANETANGATGPLRGLRVVELAGIGPGPFAAMLLADLGADVIRVDRPGEANDIVPPAVDVLRRGRRSVAIDLRSPDGVRAVLDLAERADVLIEGYRPGVAERLGVGPQDCWARNPRLVYGRMTGWGQDGPLAPTAGHDIGYIAITRALHALGRQGEEPAVPVNFLGDFGGGSLYLVVGVLAAVFEAARSGRGQVVDAAIVDGAASLTAMVYGLLAAGQWRDERGVNLLDTGRPWYDVYRTADDNWVAVGPLEPKFYAQFMTLLGLEPDEAERADPAAWPALRERIAAAFARRTRDEWAKVFEGTDACVAPVLNLTEAAGHPHLAARGTFIEVDGVRQPAPAPRFSRTPPGRPEPPARPGAHTRQALTDWGVRDVDALLASGAAVQA</sequence>
<name>F8B404_9ACTN</name>
<dbReference type="GO" id="GO:0008111">
    <property type="term" value="F:alpha-methylacyl-CoA racemase activity"/>
    <property type="evidence" value="ECO:0007669"/>
    <property type="project" value="UniProtKB-EC"/>
</dbReference>
<evidence type="ECO:0000313" key="3">
    <source>
        <dbReference type="Proteomes" id="UP000001549"/>
    </source>
</evidence>
<gene>
    <name evidence="2" type="ordered locus">FsymDg_2660</name>
</gene>
<keyword evidence="3" id="KW-1185">Reference proteome</keyword>
<dbReference type="KEGG" id="fsy:FsymDg_2660"/>
<dbReference type="EMBL" id="CP002801">
    <property type="protein sequence ID" value="AEH10016.1"/>
    <property type="molecule type" value="Genomic_DNA"/>
</dbReference>
<dbReference type="PANTHER" id="PTHR48228">
    <property type="entry name" value="SUCCINYL-COA--D-CITRAMALATE COA-TRANSFERASE"/>
    <property type="match status" value="1"/>
</dbReference>
<dbReference type="Proteomes" id="UP000001549">
    <property type="component" value="Chromosome"/>
</dbReference>
<evidence type="ECO:0000313" key="2">
    <source>
        <dbReference type="EMBL" id="AEH10016.1"/>
    </source>
</evidence>
<dbReference type="InterPro" id="IPR023606">
    <property type="entry name" value="CoA-Trfase_III_dom_1_sf"/>
</dbReference>
<organism evidence="2 3">
    <name type="scientific">Candidatus Protofrankia datiscae</name>
    <dbReference type="NCBI Taxonomy" id="2716812"/>
    <lineage>
        <taxon>Bacteria</taxon>
        <taxon>Bacillati</taxon>
        <taxon>Actinomycetota</taxon>
        <taxon>Actinomycetes</taxon>
        <taxon>Frankiales</taxon>
        <taxon>Frankiaceae</taxon>
        <taxon>Protofrankia</taxon>
    </lineage>
</organism>
<dbReference type="HOGENOM" id="CLU_033975_5_0_11"/>
<keyword evidence="2" id="KW-0413">Isomerase</keyword>
<evidence type="ECO:0000256" key="1">
    <source>
        <dbReference type="SAM" id="MobiDB-lite"/>
    </source>
</evidence>
<feature type="region of interest" description="Disordered" evidence="1">
    <location>
        <begin position="343"/>
        <end position="368"/>
    </location>
</feature>
<dbReference type="InterPro" id="IPR044855">
    <property type="entry name" value="CoA-Trfase_III_dom3_sf"/>
</dbReference>
<dbReference type="InterPro" id="IPR050509">
    <property type="entry name" value="CoA-transferase_III"/>
</dbReference>
<dbReference type="SUPFAM" id="SSF89796">
    <property type="entry name" value="CoA-transferase family III (CaiB/BaiF)"/>
    <property type="match status" value="1"/>
</dbReference>
<dbReference type="PANTHER" id="PTHR48228:SF5">
    <property type="entry name" value="ALPHA-METHYLACYL-COA RACEMASE"/>
    <property type="match status" value="1"/>
</dbReference>
<dbReference type="Gene3D" id="3.30.1540.10">
    <property type="entry name" value="formyl-coa transferase, domain 3"/>
    <property type="match status" value="1"/>
</dbReference>
<dbReference type="InterPro" id="IPR003673">
    <property type="entry name" value="CoA-Trfase_fam_III"/>
</dbReference>
<dbReference type="Gene3D" id="3.40.50.10540">
    <property type="entry name" value="Crotonobetainyl-coa:carnitine coa-transferase, domain 1"/>
    <property type="match status" value="1"/>
</dbReference>
<dbReference type="eggNOG" id="COG1804">
    <property type="taxonomic scope" value="Bacteria"/>
</dbReference>
<reference evidence="2 3" key="1">
    <citation type="submission" date="2011-05" db="EMBL/GenBank/DDBJ databases">
        <title>Complete sequence of chromosome of Frankia symbiont of Datisca glomerata.</title>
        <authorList>
            <consortium name="US DOE Joint Genome Institute"/>
            <person name="Lucas S."/>
            <person name="Han J."/>
            <person name="Lapidus A."/>
            <person name="Cheng J.-F."/>
            <person name="Goodwin L."/>
            <person name="Pitluck S."/>
            <person name="Peters L."/>
            <person name="Mikhailova N."/>
            <person name="Chertkov O."/>
            <person name="Teshima H."/>
            <person name="Han C."/>
            <person name="Tapia R."/>
            <person name="Land M."/>
            <person name="Hauser L."/>
            <person name="Kyrpides N."/>
            <person name="Ivanova N."/>
            <person name="Pagani I."/>
            <person name="Berry A."/>
            <person name="Pawlowski K."/>
            <person name="Persson T."/>
            <person name="Vanden Heuvel B."/>
            <person name="Benson D."/>
            <person name="Woyke T."/>
        </authorList>
    </citation>
    <scope>NUCLEOTIDE SEQUENCE [LARGE SCALE GENOMIC DNA]</scope>
    <source>
        <strain evidence="3">4085684</strain>
    </source>
</reference>
<proteinExistence type="predicted"/>
<accession>F8B404</accession>
<dbReference type="STRING" id="656024.FsymDg_2660"/>
<dbReference type="Pfam" id="PF02515">
    <property type="entry name" value="CoA_transf_3"/>
    <property type="match status" value="1"/>
</dbReference>
<dbReference type="EC" id="5.1.99.4" evidence="2"/>
<protein>
    <submittedName>
        <fullName evidence="2">Alpha-methylacyl-CoA racemase</fullName>
        <ecNumber evidence="2">5.1.99.4</ecNumber>
    </submittedName>
</protein>
<dbReference type="AlphaFoldDB" id="F8B404"/>
<dbReference type="RefSeq" id="WP_013873932.1">
    <property type="nucleotide sequence ID" value="NC_015656.1"/>
</dbReference>